<reference evidence="3 4" key="1">
    <citation type="submission" date="2020-08" db="EMBL/GenBank/DDBJ databases">
        <title>Genomic Encyclopedia of Type Strains, Phase IV (KMG-IV): sequencing the most valuable type-strain genomes for metagenomic binning, comparative biology and taxonomic classification.</title>
        <authorList>
            <person name="Goeker M."/>
        </authorList>
    </citation>
    <scope>NUCLEOTIDE SEQUENCE [LARGE SCALE GENOMIC DNA]</scope>
    <source>
        <strain evidence="3 4">DSM 24661</strain>
    </source>
</reference>
<name>A0A840UDR4_9FIRM</name>
<feature type="region of interest" description="Disordered" evidence="1">
    <location>
        <begin position="80"/>
        <end position="160"/>
    </location>
</feature>
<feature type="compositionally biased region" description="Basic and acidic residues" evidence="1">
    <location>
        <begin position="80"/>
        <end position="136"/>
    </location>
</feature>
<sequence>MTILKCDYHKYYIKYGFMIAVICIMNFYHTAMAGAQVELPQMAAPVLETPQLPAIPMPKMPEIKLIDTDKISQEIEEHARIKQSEEKKQTNDHDTDKSDSKNDSKKSQAYDKIRDNKYIKRDNNNDDKKETVDAKKQQVSAALPETEQAQTDKKNQQPDAAGNVSAKDLLQSHFLAVMFYIFAKTSLAAIILWTVFLFVNKRKSAVIETIVFFVINIIGSMLYFSFVAKMENGVWHFAGQAVLAREFGLIIGAFAGCMLFMAGLISAAMVLWPKNNKL</sequence>
<evidence type="ECO:0000256" key="1">
    <source>
        <dbReference type="SAM" id="MobiDB-lite"/>
    </source>
</evidence>
<organism evidence="3 4">
    <name type="scientific">Pectinatus brassicae</name>
    <dbReference type="NCBI Taxonomy" id="862415"/>
    <lineage>
        <taxon>Bacteria</taxon>
        <taxon>Bacillati</taxon>
        <taxon>Bacillota</taxon>
        <taxon>Negativicutes</taxon>
        <taxon>Selenomonadales</taxon>
        <taxon>Selenomonadaceae</taxon>
        <taxon>Pectinatus</taxon>
    </lineage>
</organism>
<feature type="transmembrane region" description="Helical" evidence="2">
    <location>
        <begin position="177"/>
        <end position="199"/>
    </location>
</feature>
<keyword evidence="2" id="KW-1133">Transmembrane helix</keyword>
<gene>
    <name evidence="3" type="ORF">HNR32_000995</name>
</gene>
<evidence type="ECO:0000313" key="4">
    <source>
        <dbReference type="Proteomes" id="UP000559117"/>
    </source>
</evidence>
<keyword evidence="2" id="KW-0812">Transmembrane</keyword>
<comment type="caution">
    <text evidence="3">The sequence shown here is derived from an EMBL/GenBank/DDBJ whole genome shotgun (WGS) entry which is preliminary data.</text>
</comment>
<feature type="transmembrane region" description="Helical" evidence="2">
    <location>
        <begin position="206"/>
        <end position="227"/>
    </location>
</feature>
<keyword evidence="4" id="KW-1185">Reference proteome</keyword>
<protein>
    <submittedName>
        <fullName evidence="3">Uncharacterized protein</fullName>
    </submittedName>
</protein>
<evidence type="ECO:0000256" key="2">
    <source>
        <dbReference type="SAM" id="Phobius"/>
    </source>
</evidence>
<keyword evidence="2" id="KW-0472">Membrane</keyword>
<feature type="transmembrane region" description="Helical" evidence="2">
    <location>
        <begin position="247"/>
        <end position="272"/>
    </location>
</feature>
<evidence type="ECO:0000313" key="3">
    <source>
        <dbReference type="EMBL" id="MBB5335861.1"/>
    </source>
</evidence>
<proteinExistence type="predicted"/>
<feature type="transmembrane region" description="Helical" evidence="2">
    <location>
        <begin position="12"/>
        <end position="31"/>
    </location>
</feature>
<dbReference type="EMBL" id="JACHFH010000009">
    <property type="protein sequence ID" value="MBB5335861.1"/>
    <property type="molecule type" value="Genomic_DNA"/>
</dbReference>
<dbReference type="Proteomes" id="UP000559117">
    <property type="component" value="Unassembled WGS sequence"/>
</dbReference>
<dbReference type="RefSeq" id="WP_183860251.1">
    <property type="nucleotide sequence ID" value="NZ_JACHFH010000009.1"/>
</dbReference>
<dbReference type="AlphaFoldDB" id="A0A840UDR4"/>
<accession>A0A840UDR4</accession>